<accession>A0ABN1AHX2</accession>
<comment type="caution">
    <text evidence="2">The sequence shown here is derived from an EMBL/GenBank/DDBJ whole genome shotgun (WGS) entry which is preliminary data.</text>
</comment>
<keyword evidence="1" id="KW-0472">Membrane</keyword>
<evidence type="ECO:0000256" key="1">
    <source>
        <dbReference type="SAM" id="Phobius"/>
    </source>
</evidence>
<feature type="transmembrane region" description="Helical" evidence="1">
    <location>
        <begin position="120"/>
        <end position="140"/>
    </location>
</feature>
<evidence type="ECO:0008006" key="4">
    <source>
        <dbReference type="Google" id="ProtNLM"/>
    </source>
</evidence>
<evidence type="ECO:0000313" key="3">
    <source>
        <dbReference type="Proteomes" id="UP001499895"/>
    </source>
</evidence>
<dbReference type="RefSeq" id="WP_344093378.1">
    <property type="nucleotide sequence ID" value="NZ_BAAAHB010000054.1"/>
</dbReference>
<dbReference type="Proteomes" id="UP001499895">
    <property type="component" value="Unassembled WGS sequence"/>
</dbReference>
<protein>
    <recommendedName>
        <fullName evidence="4">Secreted protein</fullName>
    </recommendedName>
</protein>
<sequence>MSHTIPALGAAVVCASGCVWYLPAVTDLRAGDDRPRSRRLAAAACVTGWATWAAVGVLLSVVESWLMPGTAGALGAAAAAALSVRARTHRAREQREADACWTALRRVTPADTARASRRVFAAWAFSGSALAVPAAVALALPAGAVTAVAAAVVVTALFLLIAVARAVALQRPRS</sequence>
<proteinExistence type="predicted"/>
<keyword evidence="1" id="KW-0812">Transmembrane</keyword>
<organism evidence="2 3">
    <name type="scientific">Streptomyces stramineus</name>
    <dbReference type="NCBI Taxonomy" id="173861"/>
    <lineage>
        <taxon>Bacteria</taxon>
        <taxon>Bacillati</taxon>
        <taxon>Actinomycetota</taxon>
        <taxon>Actinomycetes</taxon>
        <taxon>Kitasatosporales</taxon>
        <taxon>Streptomycetaceae</taxon>
        <taxon>Streptomyces</taxon>
    </lineage>
</organism>
<dbReference type="EMBL" id="BAAAHB010000054">
    <property type="protein sequence ID" value="GAA0476963.1"/>
    <property type="molecule type" value="Genomic_DNA"/>
</dbReference>
<keyword evidence="1" id="KW-1133">Transmembrane helix</keyword>
<feature type="transmembrane region" description="Helical" evidence="1">
    <location>
        <begin position="65"/>
        <end position="84"/>
    </location>
</feature>
<name>A0ABN1AHX2_9ACTN</name>
<keyword evidence="3" id="KW-1185">Reference proteome</keyword>
<gene>
    <name evidence="2" type="ORF">GCM10009544_43700</name>
</gene>
<evidence type="ECO:0000313" key="2">
    <source>
        <dbReference type="EMBL" id="GAA0476963.1"/>
    </source>
</evidence>
<reference evidence="2 3" key="1">
    <citation type="journal article" date="2019" name="Int. J. Syst. Evol. Microbiol.">
        <title>The Global Catalogue of Microorganisms (GCM) 10K type strain sequencing project: providing services to taxonomists for standard genome sequencing and annotation.</title>
        <authorList>
            <consortium name="The Broad Institute Genomics Platform"/>
            <consortium name="The Broad Institute Genome Sequencing Center for Infectious Disease"/>
            <person name="Wu L."/>
            <person name="Ma J."/>
        </authorList>
    </citation>
    <scope>NUCLEOTIDE SEQUENCE [LARGE SCALE GENOMIC DNA]</scope>
    <source>
        <strain evidence="2 3">JCM 10649</strain>
    </source>
</reference>
<feature type="transmembrane region" description="Helical" evidence="1">
    <location>
        <begin position="146"/>
        <end position="168"/>
    </location>
</feature>
<feature type="transmembrane region" description="Helical" evidence="1">
    <location>
        <begin position="40"/>
        <end position="59"/>
    </location>
</feature>
<feature type="transmembrane region" description="Helical" evidence="1">
    <location>
        <begin position="6"/>
        <end position="28"/>
    </location>
</feature>